<keyword evidence="7" id="KW-0067">ATP-binding</keyword>
<dbReference type="PROSITE" id="PS50893">
    <property type="entry name" value="ABC_TRANSPORTER_2"/>
    <property type="match status" value="1"/>
</dbReference>
<evidence type="ECO:0000313" key="13">
    <source>
        <dbReference type="EMBL" id="KKB26861.1"/>
    </source>
</evidence>
<dbReference type="OrthoDB" id="383768at2"/>
<evidence type="ECO:0000256" key="8">
    <source>
        <dbReference type="ARBA" id="ARBA00022989"/>
    </source>
</evidence>
<dbReference type="PATRIC" id="fig|1264554.4.peg.488"/>
<evidence type="ECO:0000256" key="5">
    <source>
        <dbReference type="ARBA" id="ARBA00022692"/>
    </source>
</evidence>
<feature type="transmembrane region" description="Helical" evidence="10">
    <location>
        <begin position="172"/>
        <end position="190"/>
    </location>
</feature>
<evidence type="ECO:0000256" key="6">
    <source>
        <dbReference type="ARBA" id="ARBA00022741"/>
    </source>
</evidence>
<comment type="similarity">
    <text evidence="2">Belongs to the ABC transporter superfamily.</text>
</comment>
<gene>
    <name evidence="13" type="ORF">MMELEA_05440</name>
</gene>
<organism evidence="13 14">
    <name type="scientific">Mycoplasmopsis meleagridis ATCC 25294</name>
    <dbReference type="NCBI Taxonomy" id="1264554"/>
    <lineage>
        <taxon>Bacteria</taxon>
        <taxon>Bacillati</taxon>
        <taxon>Mycoplasmatota</taxon>
        <taxon>Mycoplasmoidales</taxon>
        <taxon>Metamycoplasmataceae</taxon>
        <taxon>Mycoplasmopsis</taxon>
    </lineage>
</organism>
<comment type="caution">
    <text evidence="13">The sequence shown here is derived from an EMBL/GenBank/DDBJ whole genome shotgun (WGS) entry which is preliminary data.</text>
</comment>
<dbReference type="Proteomes" id="UP000033750">
    <property type="component" value="Unassembled WGS sequence"/>
</dbReference>
<feature type="transmembrane region" description="Helical" evidence="10">
    <location>
        <begin position="146"/>
        <end position="166"/>
    </location>
</feature>
<evidence type="ECO:0000256" key="9">
    <source>
        <dbReference type="ARBA" id="ARBA00023136"/>
    </source>
</evidence>
<keyword evidence="6" id="KW-0547">Nucleotide-binding</keyword>
<keyword evidence="14" id="KW-1185">Reference proteome</keyword>
<feature type="domain" description="ABC transmembrane type-1" evidence="12">
    <location>
        <begin position="17"/>
        <end position="319"/>
    </location>
</feature>
<dbReference type="GO" id="GO:0005886">
    <property type="term" value="C:plasma membrane"/>
    <property type="evidence" value="ECO:0007669"/>
    <property type="project" value="UniProtKB-SubCell"/>
</dbReference>
<proteinExistence type="inferred from homology"/>
<dbReference type="RefSeq" id="WP_046096952.1">
    <property type="nucleotide sequence ID" value="NZ_JZXN01000016.1"/>
</dbReference>
<comment type="subcellular location">
    <subcellularLocation>
        <location evidence="1">Cell membrane</location>
        <topology evidence="1">Multi-pass membrane protein</topology>
    </subcellularLocation>
</comment>
<name>A0A0F5H0L4_9BACT</name>
<feature type="transmembrane region" description="Helical" evidence="10">
    <location>
        <begin position="298"/>
        <end position="318"/>
    </location>
</feature>
<evidence type="ECO:0000259" key="12">
    <source>
        <dbReference type="PROSITE" id="PS50929"/>
    </source>
</evidence>
<dbReference type="SMART" id="SM00382">
    <property type="entry name" value="AAA"/>
    <property type="match status" value="1"/>
</dbReference>
<dbReference type="InterPro" id="IPR036640">
    <property type="entry name" value="ABC1_TM_sf"/>
</dbReference>
<evidence type="ECO:0008006" key="15">
    <source>
        <dbReference type="Google" id="ProtNLM"/>
    </source>
</evidence>
<evidence type="ECO:0000256" key="3">
    <source>
        <dbReference type="ARBA" id="ARBA00022448"/>
    </source>
</evidence>
<sequence length="603" mass="69031">MLKIFKLLSTKLKFFAFISLVLSLLQPFIATIIPSITKQIISLATNENVYTIKVLFWDIFPKNNLEALQIVVVLTIIFALFLMIISYFASILAWKVAINGIYELRKKLFFHLIHLKQVNLDSLNEGTILTRFTNDMLKIKQGITTLIRNLLISPSYIIWGLCFSLTTNLNLSISIIIVAPLIMIGAFFALRKLIPLYSKENISIDNLNNVASDDLKGISVIKSYNLEKVRLDNYKNVSNNSRKTALGVNIYSATAWPLLDLISILGNVILFVIIGILVKNNDLGENNKLVGDIHQFSSYLTMVTNSIFFTLFTFNRLFRSQSVVKRYFAILNMQNNEELNYEYNNFDKASIEFKNVSFNYSKKPIKKEDIKNEENIEVLKNISFKINEGELIGIIGKTGSGKSTLAKLIAKQYALENKQGKILIDNKDINKINTKNYYQNISWIFQKQKLLSGSIKENITFANNKINRNEIDQSIDISNSQFIYKLENELEYKLNQEGKNLSGGQRQRLSIAQAINKNFKILIIDDATSALDNETDFIVRNKILNKYQDKTILIISQRISAIKNANKIIVLDKGELVGFDTHENLLKNNKYYQELFNSQYKGE</sequence>
<dbReference type="InterPro" id="IPR011527">
    <property type="entry name" value="ABC1_TM_dom"/>
</dbReference>
<dbReference type="InterPro" id="IPR003439">
    <property type="entry name" value="ABC_transporter-like_ATP-bd"/>
</dbReference>
<dbReference type="STRING" id="29561.MM26B8_00390"/>
<evidence type="ECO:0000256" key="7">
    <source>
        <dbReference type="ARBA" id="ARBA00022840"/>
    </source>
</evidence>
<dbReference type="Pfam" id="PF00005">
    <property type="entry name" value="ABC_tran"/>
    <property type="match status" value="1"/>
</dbReference>
<dbReference type="AlphaFoldDB" id="A0A0F5H0L4"/>
<dbReference type="GO" id="GO:0016887">
    <property type="term" value="F:ATP hydrolysis activity"/>
    <property type="evidence" value="ECO:0007669"/>
    <property type="project" value="InterPro"/>
</dbReference>
<keyword evidence="3" id="KW-0813">Transport</keyword>
<accession>A0A0F5H0L4</accession>
<dbReference type="PROSITE" id="PS00211">
    <property type="entry name" value="ABC_TRANSPORTER_1"/>
    <property type="match status" value="1"/>
</dbReference>
<evidence type="ECO:0000313" key="14">
    <source>
        <dbReference type="Proteomes" id="UP000033750"/>
    </source>
</evidence>
<dbReference type="GO" id="GO:0015421">
    <property type="term" value="F:ABC-type oligopeptide transporter activity"/>
    <property type="evidence" value="ECO:0007669"/>
    <property type="project" value="TreeGrafter"/>
</dbReference>
<evidence type="ECO:0000256" key="10">
    <source>
        <dbReference type="SAM" id="Phobius"/>
    </source>
</evidence>
<keyword evidence="4" id="KW-1003">Cell membrane</keyword>
<dbReference type="PROSITE" id="PS50929">
    <property type="entry name" value="ABC_TM1F"/>
    <property type="match status" value="1"/>
</dbReference>
<reference evidence="13 14" key="1">
    <citation type="submission" date="2015-03" db="EMBL/GenBank/DDBJ databases">
        <title>Genome sequence of Mycoplasma meleagridis strain ATCC 25294.</title>
        <authorList>
            <person name="Yacoub E."/>
            <person name="Blanchard A."/>
            <person name="Sirand-Pugnet P."/>
            <person name="Mardassi B.B.A."/>
        </authorList>
    </citation>
    <scope>NUCLEOTIDE SEQUENCE [LARGE SCALE GENOMIC DNA]</scope>
    <source>
        <strain evidence="13 14">ATCC 25294</strain>
    </source>
</reference>
<dbReference type="Pfam" id="PF00664">
    <property type="entry name" value="ABC_membrane"/>
    <property type="match status" value="1"/>
</dbReference>
<feature type="transmembrane region" description="Helical" evidence="10">
    <location>
        <begin position="258"/>
        <end position="278"/>
    </location>
</feature>
<evidence type="ECO:0000259" key="11">
    <source>
        <dbReference type="PROSITE" id="PS50893"/>
    </source>
</evidence>
<dbReference type="PANTHER" id="PTHR43394:SF1">
    <property type="entry name" value="ATP-BINDING CASSETTE SUB-FAMILY B MEMBER 10, MITOCHONDRIAL"/>
    <property type="match status" value="1"/>
</dbReference>
<dbReference type="EMBL" id="JZXN01000016">
    <property type="protein sequence ID" value="KKB26861.1"/>
    <property type="molecule type" value="Genomic_DNA"/>
</dbReference>
<dbReference type="SUPFAM" id="SSF90123">
    <property type="entry name" value="ABC transporter transmembrane region"/>
    <property type="match status" value="1"/>
</dbReference>
<evidence type="ECO:0000256" key="1">
    <source>
        <dbReference type="ARBA" id="ARBA00004651"/>
    </source>
</evidence>
<dbReference type="FunFam" id="3.40.50.300:FF:000854">
    <property type="entry name" value="Multidrug ABC transporter ATP-binding protein"/>
    <property type="match status" value="1"/>
</dbReference>
<dbReference type="GO" id="GO:0005524">
    <property type="term" value="F:ATP binding"/>
    <property type="evidence" value="ECO:0007669"/>
    <property type="project" value="UniProtKB-KW"/>
</dbReference>
<dbReference type="InterPro" id="IPR003593">
    <property type="entry name" value="AAA+_ATPase"/>
</dbReference>
<evidence type="ECO:0000256" key="4">
    <source>
        <dbReference type="ARBA" id="ARBA00022475"/>
    </source>
</evidence>
<keyword evidence="5 10" id="KW-0812">Transmembrane</keyword>
<evidence type="ECO:0000256" key="2">
    <source>
        <dbReference type="ARBA" id="ARBA00005417"/>
    </source>
</evidence>
<dbReference type="InterPro" id="IPR027417">
    <property type="entry name" value="P-loop_NTPase"/>
</dbReference>
<protein>
    <recommendedName>
        <fullName evidence="15">ABC transporter ATP-binding protein</fullName>
    </recommendedName>
</protein>
<feature type="domain" description="ABC transporter" evidence="11">
    <location>
        <begin position="351"/>
        <end position="598"/>
    </location>
</feature>
<dbReference type="Gene3D" id="3.40.50.300">
    <property type="entry name" value="P-loop containing nucleotide triphosphate hydrolases"/>
    <property type="match status" value="1"/>
</dbReference>
<dbReference type="InterPro" id="IPR039421">
    <property type="entry name" value="Type_1_exporter"/>
</dbReference>
<feature type="transmembrane region" description="Helical" evidence="10">
    <location>
        <begin position="70"/>
        <end position="97"/>
    </location>
</feature>
<dbReference type="InterPro" id="IPR017871">
    <property type="entry name" value="ABC_transporter-like_CS"/>
</dbReference>
<dbReference type="Gene3D" id="1.20.1560.10">
    <property type="entry name" value="ABC transporter type 1, transmembrane domain"/>
    <property type="match status" value="1"/>
</dbReference>
<keyword evidence="8 10" id="KW-1133">Transmembrane helix</keyword>
<dbReference type="SUPFAM" id="SSF52540">
    <property type="entry name" value="P-loop containing nucleoside triphosphate hydrolases"/>
    <property type="match status" value="1"/>
</dbReference>
<dbReference type="PANTHER" id="PTHR43394">
    <property type="entry name" value="ATP-DEPENDENT PERMEASE MDL1, MITOCHONDRIAL"/>
    <property type="match status" value="1"/>
</dbReference>
<keyword evidence="9 10" id="KW-0472">Membrane</keyword>